<proteinExistence type="predicted"/>
<protein>
    <submittedName>
        <fullName evidence="2">Uncharacterized protein</fullName>
    </submittedName>
</protein>
<feature type="compositionally biased region" description="Gly residues" evidence="1">
    <location>
        <begin position="93"/>
        <end position="104"/>
    </location>
</feature>
<sequence length="324" mass="35167">MVMDELESRQETKGKKRENRTCGNRDGHDRSNPNSKLLSASHPDLLIEAIARVMVEQIDAYAGAVVAAAGQDARPVHVHDAIHFEEVGGVGPGRHVRAGGGEGGRGGRRGAGRRHGRSCGCRGDRALWLGARRRLLILAVVGAGLSLRRRLGLVTASQRVRRILLLLLCQGFRGLSWAEWPVSDGVDAHLLELLLDVGVPVVLDLVVRPPGEPRRDLGPPVAKLRVEIDHQRLLLLREEAPLEVRPQVVRPPQPAALPAPKKPCKLGDEPPAAMAMGEEEGDQLLVLLGGPWPLLETDLLAARLPAHLSLSPPWMENQRDDGAR</sequence>
<organism evidence="2">
    <name type="scientific">Arundo donax</name>
    <name type="common">Giant reed</name>
    <name type="synonym">Donax arundinaceus</name>
    <dbReference type="NCBI Taxonomy" id="35708"/>
    <lineage>
        <taxon>Eukaryota</taxon>
        <taxon>Viridiplantae</taxon>
        <taxon>Streptophyta</taxon>
        <taxon>Embryophyta</taxon>
        <taxon>Tracheophyta</taxon>
        <taxon>Spermatophyta</taxon>
        <taxon>Magnoliopsida</taxon>
        <taxon>Liliopsida</taxon>
        <taxon>Poales</taxon>
        <taxon>Poaceae</taxon>
        <taxon>PACMAD clade</taxon>
        <taxon>Arundinoideae</taxon>
        <taxon>Arundineae</taxon>
        <taxon>Arundo</taxon>
    </lineage>
</organism>
<reference evidence="2" key="2">
    <citation type="journal article" date="2015" name="Data Brief">
        <title>Shoot transcriptome of the giant reed, Arundo donax.</title>
        <authorList>
            <person name="Barrero R.A."/>
            <person name="Guerrero F.D."/>
            <person name="Moolhuijzen P."/>
            <person name="Goolsby J.A."/>
            <person name="Tidwell J."/>
            <person name="Bellgard S.E."/>
            <person name="Bellgard M.I."/>
        </authorList>
    </citation>
    <scope>NUCLEOTIDE SEQUENCE</scope>
    <source>
        <tissue evidence="2">Shoot tissue taken approximately 20 cm above the soil surface</tissue>
    </source>
</reference>
<evidence type="ECO:0000313" key="2">
    <source>
        <dbReference type="EMBL" id="JAD83488.1"/>
    </source>
</evidence>
<feature type="region of interest" description="Disordered" evidence="1">
    <location>
        <begin position="1"/>
        <end position="38"/>
    </location>
</feature>
<feature type="compositionally biased region" description="Basic residues" evidence="1">
    <location>
        <begin position="106"/>
        <end position="115"/>
    </location>
</feature>
<dbReference type="AlphaFoldDB" id="A0A0A9D9Y1"/>
<feature type="region of interest" description="Disordered" evidence="1">
    <location>
        <begin position="93"/>
        <end position="115"/>
    </location>
</feature>
<accession>A0A0A9D9Y1</accession>
<name>A0A0A9D9Y1_ARUDO</name>
<evidence type="ECO:0000256" key="1">
    <source>
        <dbReference type="SAM" id="MobiDB-lite"/>
    </source>
</evidence>
<reference evidence="2" key="1">
    <citation type="submission" date="2014-09" db="EMBL/GenBank/DDBJ databases">
        <authorList>
            <person name="Magalhaes I.L.F."/>
            <person name="Oliveira U."/>
            <person name="Santos F.R."/>
            <person name="Vidigal T.H.D.A."/>
            <person name="Brescovit A.D."/>
            <person name="Santos A.J."/>
        </authorList>
    </citation>
    <scope>NUCLEOTIDE SEQUENCE</scope>
    <source>
        <tissue evidence="2">Shoot tissue taken approximately 20 cm above the soil surface</tissue>
    </source>
</reference>
<feature type="compositionally biased region" description="Basic and acidic residues" evidence="1">
    <location>
        <begin position="1"/>
        <end position="31"/>
    </location>
</feature>
<dbReference type="EMBL" id="GBRH01214407">
    <property type="protein sequence ID" value="JAD83488.1"/>
    <property type="molecule type" value="Transcribed_RNA"/>
</dbReference>